<dbReference type="PANTHER" id="PTHR24095">
    <property type="entry name" value="ACETYL-COENZYME A SYNTHETASE"/>
    <property type="match status" value="1"/>
</dbReference>
<dbReference type="PANTHER" id="PTHR24095:SF14">
    <property type="entry name" value="ACETYL-COENZYME A SYNTHETASE 1"/>
    <property type="match status" value="1"/>
</dbReference>
<dbReference type="EC" id="6.2.1.1" evidence="2 7"/>
<evidence type="ECO:0000256" key="7">
    <source>
        <dbReference type="NCBIfam" id="TIGR02188"/>
    </source>
</evidence>
<feature type="region of interest" description="Disordered" evidence="8">
    <location>
        <begin position="680"/>
        <end position="702"/>
    </location>
</feature>
<evidence type="ECO:0000313" key="13">
    <source>
        <dbReference type="Proteomes" id="UP001500393"/>
    </source>
</evidence>
<dbReference type="InterPro" id="IPR011904">
    <property type="entry name" value="Ac_CoA_lig"/>
</dbReference>
<organism evidence="12 13">
    <name type="scientific">Kribbella sancticallisti</name>
    <dbReference type="NCBI Taxonomy" id="460087"/>
    <lineage>
        <taxon>Bacteria</taxon>
        <taxon>Bacillati</taxon>
        <taxon>Actinomycetota</taxon>
        <taxon>Actinomycetes</taxon>
        <taxon>Propionibacteriales</taxon>
        <taxon>Kribbellaceae</taxon>
        <taxon>Kribbella</taxon>
    </lineage>
</organism>
<dbReference type="Gene3D" id="3.30.300.30">
    <property type="match status" value="1"/>
</dbReference>
<evidence type="ECO:0000259" key="11">
    <source>
        <dbReference type="Pfam" id="PF16177"/>
    </source>
</evidence>
<evidence type="ECO:0000259" key="10">
    <source>
        <dbReference type="Pfam" id="PF13193"/>
    </source>
</evidence>
<keyword evidence="5" id="KW-0067">ATP-binding</keyword>
<feature type="domain" description="AMP-dependent synthetase/ligase" evidence="9">
    <location>
        <begin position="93"/>
        <end position="494"/>
    </location>
</feature>
<dbReference type="Gene3D" id="3.40.50.12780">
    <property type="entry name" value="N-terminal domain of ligase-like"/>
    <property type="match status" value="1"/>
</dbReference>
<reference evidence="13" key="1">
    <citation type="journal article" date="2019" name="Int. J. Syst. Evol. Microbiol.">
        <title>The Global Catalogue of Microorganisms (GCM) 10K type strain sequencing project: providing services to taxonomists for standard genome sequencing and annotation.</title>
        <authorList>
            <consortium name="The Broad Institute Genomics Platform"/>
            <consortium name="The Broad Institute Genome Sequencing Center for Infectious Disease"/>
            <person name="Wu L."/>
            <person name="Ma J."/>
        </authorList>
    </citation>
    <scope>NUCLEOTIDE SEQUENCE [LARGE SCALE GENOMIC DNA]</scope>
    <source>
        <strain evidence="13">JCM 14969</strain>
    </source>
</reference>
<proteinExistence type="inferred from homology"/>
<evidence type="ECO:0000256" key="8">
    <source>
        <dbReference type="SAM" id="MobiDB-lite"/>
    </source>
</evidence>
<evidence type="ECO:0000256" key="2">
    <source>
        <dbReference type="ARBA" id="ARBA00013275"/>
    </source>
</evidence>
<dbReference type="NCBIfam" id="NF001208">
    <property type="entry name" value="PRK00174.1"/>
    <property type="match status" value="1"/>
</dbReference>
<evidence type="ECO:0000256" key="1">
    <source>
        <dbReference type="ARBA" id="ARBA00006432"/>
    </source>
</evidence>
<keyword evidence="4" id="KW-0547">Nucleotide-binding</keyword>
<keyword evidence="3 12" id="KW-0436">Ligase</keyword>
<evidence type="ECO:0000259" key="9">
    <source>
        <dbReference type="Pfam" id="PF00501"/>
    </source>
</evidence>
<evidence type="ECO:0000256" key="3">
    <source>
        <dbReference type="ARBA" id="ARBA00022598"/>
    </source>
</evidence>
<dbReference type="Pfam" id="PF16177">
    <property type="entry name" value="ACAS_N"/>
    <property type="match status" value="1"/>
</dbReference>
<dbReference type="Pfam" id="PF13193">
    <property type="entry name" value="AMP-binding_C"/>
    <property type="match status" value="1"/>
</dbReference>
<dbReference type="Proteomes" id="UP001500393">
    <property type="component" value="Unassembled WGS sequence"/>
</dbReference>
<dbReference type="Pfam" id="PF00501">
    <property type="entry name" value="AMP-binding"/>
    <property type="match status" value="1"/>
</dbReference>
<dbReference type="InterPro" id="IPR045851">
    <property type="entry name" value="AMP-bd_C_sf"/>
</dbReference>
<accession>A0ABP4PJ61</accession>
<sequence length="702" mass="77991">MTTQPELSEAQIAVHWREEGYYPPTPKFVGQANASEPAIIERFGEVNFPECFKEYADLLSWDSYWHTTLDTSDPPFWKWFVGGRLNACYNCVDRHLESSRNKAALIWVPEPEAAPTQVITYQELCRRINEFAALLQGFCGVRTGDRVTFHLPMVPELPVAMLACARLGAIHSEVFGGFSGAACGGRIADSGSNVLVTMDSYYRNGELVDHKVKADEAVEAARALGHEVEKVLVWRRHPGEYASEAPMVAGRDFFVDEVLREYRGKLVEPVSMPAEAPLFLMYTSGTTGRPKGCQHSTGGYLAYVAGTSKYYQDIHPEDTYWCAADIGWITGHSYIVYGPLALGTTSVMYEGVPTYPDAGRVWRIAERLGVNIFHTAPTTIRMLRKLGPDEPSKYGYHFKHMTTVGEPIEPEVWRWYYDVVGKGEAAIVDTWWQTETGGFLGSTLPALQPMKPGSCGPGVLGVYPVIYDEDGAVIEAGSERAGNICIRNPWPGIFQTIWGQPERFVQIYYAKYCRDRRSRDWRDWPYFAGDGAVQAADGYFRILGRVDDVINVAGHRLGTKELESAALTVSEVAEAAAVPVMDDVRGRAVEMYVALKPGFAPDVSLEDKVSAAIVHEIGKIARPKNVWLVADMPKTRSGKIMRRVIAGISNFTDVGDVSTLANPEIVDDIRHRVQSEKLNRGEVPRELTPEEAAEVKAFGHSE</sequence>
<evidence type="ECO:0000256" key="5">
    <source>
        <dbReference type="ARBA" id="ARBA00022840"/>
    </source>
</evidence>
<comment type="caution">
    <text evidence="12">The sequence shown here is derived from an EMBL/GenBank/DDBJ whole genome shotgun (WGS) entry which is preliminary data.</text>
</comment>
<name>A0ABP4PJ61_9ACTN</name>
<evidence type="ECO:0000256" key="4">
    <source>
        <dbReference type="ARBA" id="ARBA00022741"/>
    </source>
</evidence>
<evidence type="ECO:0000256" key="6">
    <source>
        <dbReference type="ARBA" id="ARBA00022990"/>
    </source>
</evidence>
<dbReference type="SUPFAM" id="SSF56801">
    <property type="entry name" value="Acetyl-CoA synthetase-like"/>
    <property type="match status" value="1"/>
</dbReference>
<keyword evidence="6" id="KW-0007">Acetylation</keyword>
<evidence type="ECO:0000313" key="12">
    <source>
        <dbReference type="EMBL" id="GAA1579732.1"/>
    </source>
</evidence>
<dbReference type="InterPro" id="IPR025110">
    <property type="entry name" value="AMP-bd_C"/>
</dbReference>
<dbReference type="InterPro" id="IPR032387">
    <property type="entry name" value="ACAS_N"/>
</dbReference>
<dbReference type="RefSeq" id="WP_344215418.1">
    <property type="nucleotide sequence ID" value="NZ_BAAAOS010000020.1"/>
</dbReference>
<dbReference type="EMBL" id="BAAAOS010000020">
    <property type="protein sequence ID" value="GAA1579732.1"/>
    <property type="molecule type" value="Genomic_DNA"/>
</dbReference>
<feature type="domain" description="AMP-binding enzyme C-terminal" evidence="10">
    <location>
        <begin position="561"/>
        <end position="639"/>
    </location>
</feature>
<feature type="domain" description="Acetyl-coenzyme A synthetase N-terminal" evidence="11">
    <location>
        <begin position="50"/>
        <end position="91"/>
    </location>
</feature>
<gene>
    <name evidence="12" type="primary">acs_1</name>
    <name evidence="12" type="ORF">GCM10009789_36860</name>
</gene>
<keyword evidence="13" id="KW-1185">Reference proteome</keyword>
<dbReference type="NCBIfam" id="TIGR02188">
    <property type="entry name" value="Ac_CoA_lig_AcsA"/>
    <property type="match status" value="1"/>
</dbReference>
<dbReference type="InterPro" id="IPR020845">
    <property type="entry name" value="AMP-binding_CS"/>
</dbReference>
<dbReference type="GO" id="GO:0016874">
    <property type="term" value="F:ligase activity"/>
    <property type="evidence" value="ECO:0007669"/>
    <property type="project" value="UniProtKB-KW"/>
</dbReference>
<dbReference type="PROSITE" id="PS00455">
    <property type="entry name" value="AMP_BINDING"/>
    <property type="match status" value="1"/>
</dbReference>
<dbReference type="InterPro" id="IPR000873">
    <property type="entry name" value="AMP-dep_synth/lig_dom"/>
</dbReference>
<protein>
    <recommendedName>
        <fullName evidence="2 7">Acetate--CoA ligase</fullName>
        <ecNumber evidence="2 7">6.2.1.1</ecNumber>
    </recommendedName>
</protein>
<comment type="similarity">
    <text evidence="1">Belongs to the ATP-dependent AMP-binding enzyme family.</text>
</comment>
<dbReference type="InterPro" id="IPR042099">
    <property type="entry name" value="ANL_N_sf"/>
</dbReference>